<evidence type="ECO:0000313" key="3">
    <source>
        <dbReference type="Proteomes" id="UP000184096"/>
    </source>
</evidence>
<proteinExistence type="predicted"/>
<dbReference type="Pfam" id="PF07238">
    <property type="entry name" value="PilZ"/>
    <property type="match status" value="1"/>
</dbReference>
<dbReference type="GO" id="GO:0035438">
    <property type="term" value="F:cyclic-di-GMP binding"/>
    <property type="evidence" value="ECO:0007669"/>
    <property type="project" value="InterPro"/>
</dbReference>
<dbReference type="OrthoDB" id="7188320at2"/>
<protein>
    <submittedName>
        <fullName evidence="2">PilZ domain-containing protein</fullName>
    </submittedName>
</protein>
<name>A0A1M7TR88_9BRAD</name>
<gene>
    <name evidence="2" type="ORF">SAMN05444170_2416</name>
</gene>
<dbReference type="AlphaFoldDB" id="A0A1M7TR88"/>
<dbReference type="Proteomes" id="UP000184096">
    <property type="component" value="Chromosome I"/>
</dbReference>
<dbReference type="RefSeq" id="WP_072826053.1">
    <property type="nucleotide sequence ID" value="NZ_LT670849.1"/>
</dbReference>
<sequence>MLRAFATISSERNRIFKGGAIEFDGAIIDCIIRNVSATGAALDVESPVGIPEQFTLFVNADQTQRRCRIVWRKDKRIGVRFYCRHNGHMID</sequence>
<dbReference type="InterPro" id="IPR009875">
    <property type="entry name" value="PilZ_domain"/>
</dbReference>
<evidence type="ECO:0000313" key="2">
    <source>
        <dbReference type="EMBL" id="SHN73178.1"/>
    </source>
</evidence>
<keyword evidence="3" id="KW-1185">Reference proteome</keyword>
<dbReference type="SUPFAM" id="SSF141371">
    <property type="entry name" value="PilZ domain-like"/>
    <property type="match status" value="1"/>
</dbReference>
<feature type="domain" description="PilZ" evidence="1">
    <location>
        <begin position="21"/>
        <end position="81"/>
    </location>
</feature>
<accession>A0A1M7TR88</accession>
<dbReference type="EMBL" id="LT670849">
    <property type="protein sequence ID" value="SHN73178.1"/>
    <property type="molecule type" value="Genomic_DNA"/>
</dbReference>
<organism evidence="2 3">
    <name type="scientific">Bradyrhizobium erythrophlei</name>
    <dbReference type="NCBI Taxonomy" id="1437360"/>
    <lineage>
        <taxon>Bacteria</taxon>
        <taxon>Pseudomonadati</taxon>
        <taxon>Pseudomonadota</taxon>
        <taxon>Alphaproteobacteria</taxon>
        <taxon>Hyphomicrobiales</taxon>
        <taxon>Nitrobacteraceae</taxon>
        <taxon>Bradyrhizobium</taxon>
    </lineage>
</organism>
<evidence type="ECO:0000259" key="1">
    <source>
        <dbReference type="Pfam" id="PF07238"/>
    </source>
</evidence>
<reference evidence="3" key="1">
    <citation type="submission" date="2016-11" db="EMBL/GenBank/DDBJ databases">
        <authorList>
            <person name="Varghese N."/>
            <person name="Submissions S."/>
        </authorList>
    </citation>
    <scope>NUCLEOTIDE SEQUENCE [LARGE SCALE GENOMIC DNA]</scope>
    <source>
        <strain evidence="3">GAS401</strain>
    </source>
</reference>